<dbReference type="Gene3D" id="3.40.50.1820">
    <property type="entry name" value="alpha/beta hydrolase"/>
    <property type="match status" value="1"/>
</dbReference>
<dbReference type="GO" id="GO:0017171">
    <property type="term" value="F:serine hydrolase activity"/>
    <property type="evidence" value="ECO:0007669"/>
    <property type="project" value="TreeGrafter"/>
</dbReference>
<keyword evidence="2" id="KW-1185">Reference proteome</keyword>
<protein>
    <recommendedName>
        <fullName evidence="3">Transmembrane protein 53</fullName>
    </recommendedName>
</protein>
<dbReference type="PANTHER" id="PTHR20908">
    <property type="entry name" value="LD15586P"/>
    <property type="match status" value="1"/>
</dbReference>
<dbReference type="InterPro" id="IPR029058">
    <property type="entry name" value="AB_hydrolase_fold"/>
</dbReference>
<organism evidence="1 2">
    <name type="scientific">Larimichthys crocea</name>
    <name type="common">Large yellow croaker</name>
    <name type="synonym">Pseudosciaena crocea</name>
    <dbReference type="NCBI Taxonomy" id="215358"/>
    <lineage>
        <taxon>Eukaryota</taxon>
        <taxon>Metazoa</taxon>
        <taxon>Chordata</taxon>
        <taxon>Craniata</taxon>
        <taxon>Vertebrata</taxon>
        <taxon>Euteleostomi</taxon>
        <taxon>Actinopterygii</taxon>
        <taxon>Neopterygii</taxon>
        <taxon>Teleostei</taxon>
        <taxon>Neoteleostei</taxon>
        <taxon>Acanthomorphata</taxon>
        <taxon>Eupercaria</taxon>
        <taxon>Sciaenidae</taxon>
        <taxon>Larimichthys</taxon>
    </lineage>
</organism>
<evidence type="ECO:0000313" key="1">
    <source>
        <dbReference type="EMBL" id="KAE8296378.1"/>
    </source>
</evidence>
<comment type="caution">
    <text evidence="1">The sequence shown here is derived from an EMBL/GenBank/DDBJ whole genome shotgun (WGS) entry which is preliminary data.</text>
</comment>
<evidence type="ECO:0008006" key="3">
    <source>
        <dbReference type="Google" id="ProtNLM"/>
    </source>
</evidence>
<reference evidence="1 2" key="1">
    <citation type="submission" date="2019-07" db="EMBL/GenBank/DDBJ databases">
        <title>Chromosome genome assembly for large yellow croaker.</title>
        <authorList>
            <person name="Xiao S."/>
        </authorList>
    </citation>
    <scope>NUCLEOTIDE SEQUENCE [LARGE SCALE GENOMIC DNA]</scope>
    <source>
        <strain evidence="1">JMULYC20181020</strain>
        <tissue evidence="1">Muscle</tissue>
    </source>
</reference>
<accession>A0A6G0IXY8</accession>
<dbReference type="AlphaFoldDB" id="A0A6G0IXY8"/>
<gene>
    <name evidence="1" type="ORF">D5F01_LYC05132</name>
</gene>
<dbReference type="PANTHER" id="PTHR20908:SF4">
    <property type="entry name" value="SI:DKEY-5I3.5"/>
    <property type="match status" value="1"/>
</dbReference>
<dbReference type="Proteomes" id="UP000424527">
    <property type="component" value="Unassembled WGS sequence"/>
</dbReference>
<name>A0A6G0IXY8_LARCR</name>
<evidence type="ECO:0000313" key="2">
    <source>
        <dbReference type="Proteomes" id="UP000424527"/>
    </source>
</evidence>
<proteinExistence type="predicted"/>
<dbReference type="EMBL" id="REGW02000005">
    <property type="protein sequence ID" value="KAE8296378.1"/>
    <property type="molecule type" value="Genomic_DNA"/>
</dbReference>
<dbReference type="SUPFAM" id="SSF53474">
    <property type="entry name" value="alpha/beta-Hydrolases"/>
    <property type="match status" value="1"/>
</dbReference>
<dbReference type="Pfam" id="PF05705">
    <property type="entry name" value="DUF829"/>
    <property type="match status" value="1"/>
</dbReference>
<sequence length="308" mass="35063">MHSIVGITGARLGSDIYHPLNSLRAAAMLARTALSRGVTALRLSKNVTFYMNQSVSPASGCESRLSEEQKPVMLMLPWLGSRPQALAKYCEIYFRTGFDVLVVESEVQEFLWPRWGLDHGKRLLELLQTERFVSRQLLVHAFSIGGYTFAQLLVHVSEDTQKYQALTQRIKGQVYDSLVVGSLERMAIGLGKTVFPRWESLVKQASLLYFGMFKRQTVDYFNKSIDVFHNNPLTAPALFFFCENDPLSDARAVEELIDVWRKHGMDITAKKWEDSTHAGHLKRHQQEYLTTIDTFFHSLGMAPLKAKM</sequence>
<dbReference type="InterPro" id="IPR008547">
    <property type="entry name" value="DUF829_TMEM53"/>
</dbReference>